<dbReference type="Pfam" id="PF12697">
    <property type="entry name" value="Abhydrolase_6"/>
    <property type="match status" value="1"/>
</dbReference>
<gene>
    <name evidence="2" type="ORF">RHSP_75601</name>
</gene>
<dbReference type="PATRIC" id="fig|363754.4.peg.1674"/>
<dbReference type="SUPFAM" id="SSF53474">
    <property type="entry name" value="alpha/beta-Hydrolases"/>
    <property type="match status" value="1"/>
</dbReference>
<accession>N6V5I1</accession>
<evidence type="ECO:0000259" key="1">
    <source>
        <dbReference type="Pfam" id="PF12697"/>
    </source>
</evidence>
<evidence type="ECO:0000313" key="2">
    <source>
        <dbReference type="EMBL" id="ENN88416.1"/>
    </source>
</evidence>
<feature type="domain" description="AB hydrolase-1" evidence="1">
    <location>
        <begin position="122"/>
        <end position="306"/>
    </location>
</feature>
<comment type="caution">
    <text evidence="2">The sequence shown here is derived from an EMBL/GenBank/DDBJ whole genome shotgun (WGS) entry which is preliminary data.</text>
</comment>
<dbReference type="EMBL" id="AQHN01000028">
    <property type="protein sequence ID" value="ENN88416.1"/>
    <property type="molecule type" value="Genomic_DNA"/>
</dbReference>
<dbReference type="PANTHER" id="PTHR43194:SF4">
    <property type="entry name" value="AB HYDROLASE-1 DOMAIN-CONTAINING PROTEIN"/>
    <property type="match status" value="1"/>
</dbReference>
<sequence>MRLIRYAYIFNRKCVPNHLNDAQVISCQLNVSRQVPNMFARTLSALSLSVLLLSSGVAGAQTALKQEPLTIQEQGSFAVGGTVSSTPGTYDNNAPTAAGQTLHGDHAYIFYQVPQNPKVLPIVMLHGAYQSARSWETTPDGREGFQNIFLRRGYPVYLVDQPRRGRAGNSTVATTIEPTPYDQLFFDQFRIGKWPNYFANAQFSRDPAALDQFLRSVTPNTGPYDANVISDAMSALFDKTGPGILFTHSQAGGPGWLTAIKNPNVKGIVALEPGSGFIFSEGEVPADMPSAAGTLKGEAVPAADFEKLTKLPIVIYYGDNFPTEPTTERGQDNWRVRLAMAKLWVDTVNKHGGDATLIHLPDIGIKGGTHFLMSDLNNLEIADQITKFLAEKKLD</sequence>
<organism evidence="2 3">
    <name type="scientific">Rhizobium freirei PRF 81</name>
    <dbReference type="NCBI Taxonomy" id="363754"/>
    <lineage>
        <taxon>Bacteria</taxon>
        <taxon>Pseudomonadati</taxon>
        <taxon>Pseudomonadota</taxon>
        <taxon>Alphaproteobacteria</taxon>
        <taxon>Hyphomicrobiales</taxon>
        <taxon>Rhizobiaceae</taxon>
        <taxon>Rhizobium/Agrobacterium group</taxon>
        <taxon>Rhizobium</taxon>
    </lineage>
</organism>
<dbReference type="InterPro" id="IPR029058">
    <property type="entry name" value="AB_hydrolase_fold"/>
</dbReference>
<evidence type="ECO:0000313" key="3">
    <source>
        <dbReference type="Proteomes" id="UP000012429"/>
    </source>
</evidence>
<proteinExistence type="predicted"/>
<dbReference type="InterPro" id="IPR050228">
    <property type="entry name" value="Carboxylesterase_BioH"/>
</dbReference>
<keyword evidence="3" id="KW-1185">Reference proteome</keyword>
<dbReference type="AlphaFoldDB" id="N6V5I1"/>
<protein>
    <recommendedName>
        <fullName evidence="1">AB hydrolase-1 domain-containing protein</fullName>
    </recommendedName>
</protein>
<dbReference type="InterPro" id="IPR000073">
    <property type="entry name" value="AB_hydrolase_1"/>
</dbReference>
<dbReference type="CDD" id="cd12810">
    <property type="entry name" value="Esterase_713_like-3"/>
    <property type="match status" value="1"/>
</dbReference>
<dbReference type="PANTHER" id="PTHR43194">
    <property type="entry name" value="HYDROLASE ALPHA/BETA FOLD FAMILY"/>
    <property type="match status" value="1"/>
</dbReference>
<dbReference type="Gene3D" id="3.40.50.1820">
    <property type="entry name" value="alpha/beta hydrolase"/>
    <property type="match status" value="1"/>
</dbReference>
<dbReference type="Proteomes" id="UP000012429">
    <property type="component" value="Unassembled WGS sequence"/>
</dbReference>
<reference evidence="2 3" key="1">
    <citation type="journal article" date="2012" name="BMC Genomics">
        <title>Genomic basis of broad host range and environmental adaptability of Rhizobium tropici CIAT 899 and Rhizobium sp. PRF 81 which are used in inoculants for common bean (Phaseolus vulgaris L.).</title>
        <authorList>
            <person name="Ormeno-Orrillo E."/>
            <person name="Menna P."/>
            <person name="Almeida L.G."/>
            <person name="Ollero F.J."/>
            <person name="Nicolas M.F."/>
            <person name="Pains Rodrigues E."/>
            <person name="Shigueyoshi Nakatani A."/>
            <person name="Silva Batista J.S."/>
            <person name="Oliveira Chueire L.M."/>
            <person name="Souza R.C."/>
            <person name="Ribeiro Vasconcelos A.T."/>
            <person name="Megias M."/>
            <person name="Hungria M."/>
            <person name="Martinez-Romero E."/>
        </authorList>
    </citation>
    <scope>NUCLEOTIDE SEQUENCE [LARGE SCALE GENOMIC DNA]</scope>
    <source>
        <strain evidence="2 3">PRF 81</strain>
    </source>
</reference>
<dbReference type="STRING" id="363754.RHSP_75601"/>
<name>N6V5I1_9HYPH</name>